<dbReference type="Gene3D" id="3.40.50.300">
    <property type="entry name" value="P-loop containing nucleotide triphosphate hydrolases"/>
    <property type="match status" value="1"/>
</dbReference>
<dbReference type="Pfam" id="PF13238">
    <property type="entry name" value="AAA_18"/>
    <property type="match status" value="1"/>
</dbReference>
<evidence type="ECO:0008006" key="3">
    <source>
        <dbReference type="Google" id="ProtNLM"/>
    </source>
</evidence>
<gene>
    <name evidence="1" type="ORF">FHR37_004967</name>
</gene>
<dbReference type="Proteomes" id="UP000533017">
    <property type="component" value="Unassembled WGS sequence"/>
</dbReference>
<evidence type="ECO:0000313" key="1">
    <source>
        <dbReference type="EMBL" id="NYH86116.1"/>
    </source>
</evidence>
<dbReference type="InterPro" id="IPR027417">
    <property type="entry name" value="P-loop_NTPase"/>
</dbReference>
<sequence>MTSKPASAPLFLVTGAPGVGKTTLLPELVRLGKGLVVIDQDELLDEGALLGVPIAFPDAAPNWPAYNRMWDRIVHIVRRAGHPVLLLGPTPYPEEPATTADPDGPVHWALLDCADELRRARLRTRGWSTEWIEDAVADAAETRELIPTVITTDDEDAEKIALRILSWTATLGEAQ</sequence>
<protein>
    <recommendedName>
        <fullName evidence="3">Broad-specificity NMP kinase</fullName>
    </recommendedName>
</protein>
<evidence type="ECO:0000313" key="2">
    <source>
        <dbReference type="Proteomes" id="UP000533017"/>
    </source>
</evidence>
<dbReference type="SUPFAM" id="SSF52540">
    <property type="entry name" value="P-loop containing nucleoside triphosphate hydrolases"/>
    <property type="match status" value="1"/>
</dbReference>
<organism evidence="1 2">
    <name type="scientific">Actinopolymorpha cephalotaxi</name>
    <dbReference type="NCBI Taxonomy" id="504797"/>
    <lineage>
        <taxon>Bacteria</taxon>
        <taxon>Bacillati</taxon>
        <taxon>Actinomycetota</taxon>
        <taxon>Actinomycetes</taxon>
        <taxon>Propionibacteriales</taxon>
        <taxon>Actinopolymorphaceae</taxon>
        <taxon>Actinopolymorpha</taxon>
    </lineage>
</organism>
<proteinExistence type="predicted"/>
<dbReference type="EMBL" id="JACBZA010000001">
    <property type="protein sequence ID" value="NYH86116.1"/>
    <property type="molecule type" value="Genomic_DNA"/>
</dbReference>
<accession>A0ABX2SD77</accession>
<keyword evidence="2" id="KW-1185">Reference proteome</keyword>
<comment type="caution">
    <text evidence="1">The sequence shown here is derived from an EMBL/GenBank/DDBJ whole genome shotgun (WGS) entry which is preliminary data.</text>
</comment>
<reference evidence="1 2" key="1">
    <citation type="submission" date="2020-07" db="EMBL/GenBank/DDBJ databases">
        <title>Sequencing the genomes of 1000 actinobacteria strains.</title>
        <authorList>
            <person name="Klenk H.-P."/>
        </authorList>
    </citation>
    <scope>NUCLEOTIDE SEQUENCE [LARGE SCALE GENOMIC DNA]</scope>
    <source>
        <strain evidence="1 2">DSM 45117</strain>
    </source>
</reference>
<name>A0ABX2SD77_9ACTN</name>
<dbReference type="RefSeq" id="WP_237768944.1">
    <property type="nucleotide sequence ID" value="NZ_FOOI01000012.1"/>
</dbReference>